<name>A0A812JMD7_SYMPI</name>
<gene>
    <name evidence="2" type="primary">GIP</name>
    <name evidence="2" type="ORF">SPIL2461_LOCUS2167</name>
</gene>
<dbReference type="OrthoDB" id="413496at2759"/>
<accession>A0A812JMD7</accession>
<feature type="chain" id="PRO_5032820982" evidence="1">
    <location>
        <begin position="35"/>
        <end position="205"/>
    </location>
</feature>
<dbReference type="AlphaFoldDB" id="A0A812JMD7"/>
<protein>
    <submittedName>
        <fullName evidence="2">GIP protein</fullName>
    </submittedName>
</protein>
<evidence type="ECO:0000313" key="2">
    <source>
        <dbReference type="EMBL" id="CAE7208987.1"/>
    </source>
</evidence>
<proteinExistence type="predicted"/>
<keyword evidence="3" id="KW-1185">Reference proteome</keyword>
<dbReference type="Proteomes" id="UP000649617">
    <property type="component" value="Unassembled WGS sequence"/>
</dbReference>
<evidence type="ECO:0000256" key="1">
    <source>
        <dbReference type="SAM" id="SignalP"/>
    </source>
</evidence>
<evidence type="ECO:0000313" key="3">
    <source>
        <dbReference type="Proteomes" id="UP000649617"/>
    </source>
</evidence>
<organism evidence="2 3">
    <name type="scientific">Symbiodinium pilosum</name>
    <name type="common">Dinoflagellate</name>
    <dbReference type="NCBI Taxonomy" id="2952"/>
    <lineage>
        <taxon>Eukaryota</taxon>
        <taxon>Sar</taxon>
        <taxon>Alveolata</taxon>
        <taxon>Dinophyceae</taxon>
        <taxon>Suessiales</taxon>
        <taxon>Symbiodiniaceae</taxon>
        <taxon>Symbiodinium</taxon>
    </lineage>
</organism>
<feature type="signal peptide" evidence="1">
    <location>
        <begin position="1"/>
        <end position="34"/>
    </location>
</feature>
<reference evidence="2" key="1">
    <citation type="submission" date="2021-02" db="EMBL/GenBank/DDBJ databases">
        <authorList>
            <person name="Dougan E. K."/>
            <person name="Rhodes N."/>
            <person name="Thang M."/>
            <person name="Chan C."/>
        </authorList>
    </citation>
    <scope>NUCLEOTIDE SEQUENCE</scope>
</reference>
<feature type="non-terminal residue" evidence="2">
    <location>
        <position position="205"/>
    </location>
</feature>
<comment type="caution">
    <text evidence="2">The sequence shown here is derived from an EMBL/GenBank/DDBJ whole genome shotgun (WGS) entry which is preliminary data.</text>
</comment>
<sequence>FESSKSTSAHPFGAPGMMMLRIAAFLVSAAGATAPNSDWCAWVPKGALQYVSECNSTVKVADPLSAGCGVWCPWVPQPVWHNITVCQRCEMAKISSEVASPGTSSTGLKVKQAAPAVYPAWCAYVPWASLPKVLPCAGYKDGYGRPVDGYRPDCQGWCQWVPGPSWQFAPGCKGCTAGAADYVPAGLGCASWCEWVPRASWQFTS</sequence>
<keyword evidence="1" id="KW-0732">Signal</keyword>
<feature type="non-terminal residue" evidence="2">
    <location>
        <position position="1"/>
    </location>
</feature>
<dbReference type="EMBL" id="CAJNIZ010002303">
    <property type="protein sequence ID" value="CAE7208987.1"/>
    <property type="molecule type" value="Genomic_DNA"/>
</dbReference>